<keyword evidence="2" id="KW-1185">Reference proteome</keyword>
<evidence type="ECO:0000313" key="2">
    <source>
        <dbReference type="Proteomes" id="UP000726737"/>
    </source>
</evidence>
<dbReference type="EMBL" id="JAAAJA010001883">
    <property type="protein sequence ID" value="KAG0245773.1"/>
    <property type="molecule type" value="Genomic_DNA"/>
</dbReference>
<name>A0A9P6PK88_9FUNG</name>
<sequence>DAQEMLEQDCGIRVSAARGRQILRNEGLAAKRKLQKPKLKRYLRAERMDFVR</sequence>
<feature type="non-terminal residue" evidence="1">
    <location>
        <position position="1"/>
    </location>
</feature>
<dbReference type="Proteomes" id="UP000726737">
    <property type="component" value="Unassembled WGS sequence"/>
</dbReference>
<protein>
    <recommendedName>
        <fullName evidence="3">Transposase</fullName>
    </recommendedName>
</protein>
<reference evidence="1" key="1">
    <citation type="journal article" date="2020" name="Fungal Divers.">
        <title>Resolving the Mortierellaceae phylogeny through synthesis of multi-gene phylogenetics and phylogenomics.</title>
        <authorList>
            <person name="Vandepol N."/>
            <person name="Liber J."/>
            <person name="Desiro A."/>
            <person name="Na H."/>
            <person name="Kennedy M."/>
            <person name="Barry K."/>
            <person name="Grigoriev I.V."/>
            <person name="Miller A.N."/>
            <person name="O'Donnell K."/>
            <person name="Stajich J.E."/>
            <person name="Bonito G."/>
        </authorList>
    </citation>
    <scope>NUCLEOTIDE SEQUENCE</scope>
    <source>
        <strain evidence="1">KOD948</strain>
    </source>
</reference>
<organism evidence="1 2">
    <name type="scientific">Mortierella polycephala</name>
    <dbReference type="NCBI Taxonomy" id="41804"/>
    <lineage>
        <taxon>Eukaryota</taxon>
        <taxon>Fungi</taxon>
        <taxon>Fungi incertae sedis</taxon>
        <taxon>Mucoromycota</taxon>
        <taxon>Mortierellomycotina</taxon>
        <taxon>Mortierellomycetes</taxon>
        <taxon>Mortierellales</taxon>
        <taxon>Mortierellaceae</taxon>
        <taxon>Mortierella</taxon>
    </lineage>
</organism>
<proteinExistence type="predicted"/>
<comment type="caution">
    <text evidence="1">The sequence shown here is derived from an EMBL/GenBank/DDBJ whole genome shotgun (WGS) entry which is preliminary data.</text>
</comment>
<dbReference type="AlphaFoldDB" id="A0A9P6PK88"/>
<accession>A0A9P6PK88</accession>
<gene>
    <name evidence="1" type="ORF">BG011_002667</name>
</gene>
<evidence type="ECO:0008006" key="3">
    <source>
        <dbReference type="Google" id="ProtNLM"/>
    </source>
</evidence>
<evidence type="ECO:0000313" key="1">
    <source>
        <dbReference type="EMBL" id="KAG0245773.1"/>
    </source>
</evidence>
<feature type="non-terminal residue" evidence="1">
    <location>
        <position position="52"/>
    </location>
</feature>